<dbReference type="PANTHER" id="PTHR44757:SF2">
    <property type="entry name" value="BIOFILM ARCHITECTURE MAINTENANCE PROTEIN MBAA"/>
    <property type="match status" value="1"/>
</dbReference>
<evidence type="ECO:0000259" key="4">
    <source>
        <dbReference type="PROSITE" id="PS50887"/>
    </source>
</evidence>
<dbReference type="InterPro" id="IPR035919">
    <property type="entry name" value="EAL_sf"/>
</dbReference>
<dbReference type="Pfam" id="PF00563">
    <property type="entry name" value="EAL"/>
    <property type="match status" value="1"/>
</dbReference>
<name>A0A5C8ZLI8_9ACTN</name>
<dbReference type="InterPro" id="IPR000160">
    <property type="entry name" value="GGDEF_dom"/>
</dbReference>
<evidence type="ECO:0000313" key="5">
    <source>
        <dbReference type="EMBL" id="TXR58033.1"/>
    </source>
</evidence>
<feature type="transmembrane region" description="Helical" evidence="2">
    <location>
        <begin position="30"/>
        <end position="48"/>
    </location>
</feature>
<dbReference type="PROSITE" id="PS50883">
    <property type="entry name" value="EAL"/>
    <property type="match status" value="1"/>
</dbReference>
<keyword evidence="6" id="KW-1185">Reference proteome</keyword>
<dbReference type="SMART" id="SM00052">
    <property type="entry name" value="EAL"/>
    <property type="match status" value="1"/>
</dbReference>
<dbReference type="Gene3D" id="3.30.70.270">
    <property type="match status" value="1"/>
</dbReference>
<dbReference type="PROSITE" id="PS50887">
    <property type="entry name" value="GGDEF"/>
    <property type="match status" value="1"/>
</dbReference>
<evidence type="ECO:0000256" key="2">
    <source>
        <dbReference type="SAM" id="Phobius"/>
    </source>
</evidence>
<feature type="compositionally biased region" description="Low complexity" evidence="1">
    <location>
        <begin position="763"/>
        <end position="785"/>
    </location>
</feature>
<accession>A0A5C8ZLI8</accession>
<gene>
    <name evidence="5" type="ORF">FMM08_02115</name>
</gene>
<keyword evidence="2" id="KW-1133">Transmembrane helix</keyword>
<comment type="caution">
    <text evidence="5">The sequence shown here is derived from an EMBL/GenBank/DDBJ whole genome shotgun (WGS) entry which is preliminary data.</text>
</comment>
<keyword evidence="2" id="KW-0812">Transmembrane</keyword>
<protein>
    <submittedName>
        <fullName evidence="5">EAL domain-containing protein</fullName>
    </submittedName>
</protein>
<dbReference type="Proteomes" id="UP000321234">
    <property type="component" value="Unassembled WGS sequence"/>
</dbReference>
<organism evidence="5 6">
    <name type="scientific">Quadrisphaera setariae</name>
    <dbReference type="NCBI Taxonomy" id="2593304"/>
    <lineage>
        <taxon>Bacteria</taxon>
        <taxon>Bacillati</taxon>
        <taxon>Actinomycetota</taxon>
        <taxon>Actinomycetes</taxon>
        <taxon>Kineosporiales</taxon>
        <taxon>Kineosporiaceae</taxon>
        <taxon>Quadrisphaera</taxon>
    </lineage>
</organism>
<sequence length="785" mass="80787">MTWRWSAVLAAVGSTAVLLTAAGGGVPPALYFGCYLLGIAAVLAGALRHRGAVRSGWVCIGLAQVLWLLGDVVHDAAYGLQALPAGALSPGTPAYVAGYVLLTAGLVVLGRSSGAEDWRAGALEGAIVSVAMALLVWVLVAGPQMETPGGGWQATFGYFVGDVVLVSQAVHLLSVSGWRSPSHLLGASATLVLLSCDALSVLAPGDGVWTTVLSFGAVASNQLWALAALHRSSSGPPAGAPRTSGISAGRLGALTGALVLPPTLLGVLVLTDTAPGWAAALPAWQATSIVAAGVLVSLLVGARVLEARRTAARALGEMAGLSRSLEHQATHDPLTGLANRASSGTRLAEALTAARGARRSLGLLFVDLDGFKAVNDTHGHRAGDEVLRTVAGRLRSCVRSGDVVGRLGGDEFVVVLVDVADESELLACAQRVVDHLGAPLSAGGQQVALGASVGVAFTADGSTAPEVLLHEADTAAYRAKAGGRGCAVLYDDALRREEQARTELEDDLRRAIAADQLELHYQPVVNLGGGLGATGGVEGFEALVRWDRPGHGPVPPSEFVPVAEASDLVCELGRWVLRTAARQQVAWARLRADGTAPIIGVNLAPRHLGRPSVVEDVASALRDAGADPRRFLVEVTETDVVDTAAAVEHLRRIRALGVGIAIDDFGTGYASIQHLRRLPCDHLKIDRSLVVSTEPGAAELLALAVSSGHAFGMLVLAEGVETPEHEAAVLAAGADLGQGWLWSRALPASQLDEVVLTRSTPRLRASSPGPGPLLPVGAARPEGAR</sequence>
<feature type="transmembrane region" description="Helical" evidence="2">
    <location>
        <begin position="283"/>
        <end position="305"/>
    </location>
</feature>
<evidence type="ECO:0000259" key="3">
    <source>
        <dbReference type="PROSITE" id="PS50883"/>
    </source>
</evidence>
<feature type="transmembrane region" description="Helical" evidence="2">
    <location>
        <begin position="55"/>
        <end position="73"/>
    </location>
</feature>
<feature type="transmembrane region" description="Helical" evidence="2">
    <location>
        <begin position="152"/>
        <end position="172"/>
    </location>
</feature>
<dbReference type="SUPFAM" id="SSF55073">
    <property type="entry name" value="Nucleotide cyclase"/>
    <property type="match status" value="1"/>
</dbReference>
<dbReference type="InterPro" id="IPR052155">
    <property type="entry name" value="Biofilm_reg_signaling"/>
</dbReference>
<dbReference type="InterPro" id="IPR043128">
    <property type="entry name" value="Rev_trsase/Diguanyl_cyclase"/>
</dbReference>
<feature type="transmembrane region" description="Helical" evidence="2">
    <location>
        <begin position="251"/>
        <end position="271"/>
    </location>
</feature>
<feature type="transmembrane region" description="Helical" evidence="2">
    <location>
        <begin position="93"/>
        <end position="110"/>
    </location>
</feature>
<feature type="domain" description="EAL" evidence="3">
    <location>
        <begin position="501"/>
        <end position="759"/>
    </location>
</feature>
<dbReference type="CDD" id="cd01949">
    <property type="entry name" value="GGDEF"/>
    <property type="match status" value="1"/>
</dbReference>
<dbReference type="NCBIfam" id="TIGR00254">
    <property type="entry name" value="GGDEF"/>
    <property type="match status" value="1"/>
</dbReference>
<dbReference type="SMART" id="SM00267">
    <property type="entry name" value="GGDEF"/>
    <property type="match status" value="1"/>
</dbReference>
<dbReference type="Gene3D" id="3.20.20.450">
    <property type="entry name" value="EAL domain"/>
    <property type="match status" value="1"/>
</dbReference>
<dbReference type="Pfam" id="PF00990">
    <property type="entry name" value="GGDEF"/>
    <property type="match status" value="1"/>
</dbReference>
<dbReference type="InterPro" id="IPR029787">
    <property type="entry name" value="Nucleotide_cyclase"/>
</dbReference>
<feature type="region of interest" description="Disordered" evidence="1">
    <location>
        <begin position="762"/>
        <end position="785"/>
    </location>
</feature>
<proteinExistence type="predicted"/>
<keyword evidence="2" id="KW-0472">Membrane</keyword>
<feature type="domain" description="GGDEF" evidence="4">
    <location>
        <begin position="359"/>
        <end position="492"/>
    </location>
</feature>
<feature type="transmembrane region" description="Helical" evidence="2">
    <location>
        <begin position="184"/>
        <end position="203"/>
    </location>
</feature>
<reference evidence="5 6" key="1">
    <citation type="submission" date="2019-07" db="EMBL/GenBank/DDBJ databases">
        <title>Quadrisphaera sp. strain DD2A genome sequencing and assembly.</title>
        <authorList>
            <person name="Kim I."/>
        </authorList>
    </citation>
    <scope>NUCLEOTIDE SEQUENCE [LARGE SCALE GENOMIC DNA]</scope>
    <source>
        <strain evidence="5 6">DD2A</strain>
    </source>
</reference>
<dbReference type="CDD" id="cd01948">
    <property type="entry name" value="EAL"/>
    <property type="match status" value="1"/>
</dbReference>
<dbReference type="OrthoDB" id="23692at2"/>
<dbReference type="SUPFAM" id="SSF141868">
    <property type="entry name" value="EAL domain-like"/>
    <property type="match status" value="1"/>
</dbReference>
<dbReference type="AlphaFoldDB" id="A0A5C8ZLI8"/>
<evidence type="ECO:0000256" key="1">
    <source>
        <dbReference type="SAM" id="MobiDB-lite"/>
    </source>
</evidence>
<feature type="transmembrane region" description="Helical" evidence="2">
    <location>
        <begin position="122"/>
        <end position="140"/>
    </location>
</feature>
<dbReference type="RefSeq" id="WP_147924644.1">
    <property type="nucleotide sequence ID" value="NZ_VKAC01000001.1"/>
</dbReference>
<dbReference type="FunFam" id="3.30.70.270:FF:000001">
    <property type="entry name" value="Diguanylate cyclase domain protein"/>
    <property type="match status" value="1"/>
</dbReference>
<evidence type="ECO:0000313" key="6">
    <source>
        <dbReference type="Proteomes" id="UP000321234"/>
    </source>
</evidence>
<dbReference type="InterPro" id="IPR001633">
    <property type="entry name" value="EAL_dom"/>
</dbReference>
<dbReference type="EMBL" id="VKAC01000001">
    <property type="protein sequence ID" value="TXR58033.1"/>
    <property type="molecule type" value="Genomic_DNA"/>
</dbReference>
<dbReference type="PANTHER" id="PTHR44757">
    <property type="entry name" value="DIGUANYLATE CYCLASE DGCP"/>
    <property type="match status" value="1"/>
</dbReference>